<evidence type="ECO:0000256" key="1">
    <source>
        <dbReference type="SAM" id="MobiDB-lite"/>
    </source>
</evidence>
<comment type="caution">
    <text evidence="2">The sequence shown here is derived from an EMBL/GenBank/DDBJ whole genome shotgun (WGS) entry which is preliminary data.</text>
</comment>
<dbReference type="AlphaFoldDB" id="E6PUS6"/>
<sequence length="57" mass="6065">MFPVPQTGEPGPGGPVPDLLTPLERHARRKQPHLAAGHGWPQRMNPAATPAAPEKTP</sequence>
<accession>E6PUS6</accession>
<organism evidence="2">
    <name type="scientific">mine drainage metagenome</name>
    <dbReference type="NCBI Taxonomy" id="410659"/>
    <lineage>
        <taxon>unclassified sequences</taxon>
        <taxon>metagenomes</taxon>
        <taxon>ecological metagenomes</taxon>
    </lineage>
</organism>
<evidence type="ECO:0000313" key="2">
    <source>
        <dbReference type="EMBL" id="CBH98683.1"/>
    </source>
</evidence>
<feature type="compositionally biased region" description="Low complexity" evidence="1">
    <location>
        <begin position="46"/>
        <end position="57"/>
    </location>
</feature>
<protein>
    <submittedName>
        <fullName evidence="2">Vegetative cell wall protein gp1-like</fullName>
    </submittedName>
</protein>
<dbReference type="EMBL" id="CABM01000059">
    <property type="protein sequence ID" value="CBH98683.1"/>
    <property type="molecule type" value="Genomic_DNA"/>
</dbReference>
<name>E6PUS6_9ZZZZ</name>
<proteinExistence type="predicted"/>
<reference evidence="2" key="1">
    <citation type="submission" date="2009-10" db="EMBL/GenBank/DDBJ databases">
        <title>Diversity of trophic interactions inside an arsenic-rich microbial ecosystem.</title>
        <authorList>
            <person name="Bertin P.N."/>
            <person name="Heinrich-Salmeron A."/>
            <person name="Pelletier E."/>
            <person name="Goulhen-Chollet F."/>
            <person name="Arsene-Ploetze F."/>
            <person name="Gallien S."/>
            <person name="Calteau A."/>
            <person name="Vallenet D."/>
            <person name="Casiot C."/>
            <person name="Chane-Woon-Ming B."/>
            <person name="Giloteaux L."/>
            <person name="Barakat M."/>
            <person name="Bonnefoy V."/>
            <person name="Bruneel O."/>
            <person name="Chandler M."/>
            <person name="Cleiss J."/>
            <person name="Duran R."/>
            <person name="Elbaz-Poulichet F."/>
            <person name="Fonknechten N."/>
            <person name="Lauga B."/>
            <person name="Mornico D."/>
            <person name="Ortet P."/>
            <person name="Schaeffer C."/>
            <person name="Siguier P."/>
            <person name="Alexander Thil Smith A."/>
            <person name="Van Dorsselaer A."/>
            <person name="Weissenbach J."/>
            <person name="Medigue C."/>
            <person name="Le Paslier D."/>
        </authorList>
    </citation>
    <scope>NUCLEOTIDE SEQUENCE</scope>
</reference>
<feature type="region of interest" description="Disordered" evidence="1">
    <location>
        <begin position="1"/>
        <end position="57"/>
    </location>
</feature>
<gene>
    <name evidence="2" type="ORF">CARN2_4165</name>
</gene>